<evidence type="ECO:0000313" key="2">
    <source>
        <dbReference type="Proteomes" id="UP000231553"/>
    </source>
</evidence>
<reference evidence="1 2" key="1">
    <citation type="journal article" date="2018" name="Int. J. Syst. Evol. Microbiol.">
        <title>Pseudooceanicola lipolyticus sp. nov., a marine alphaproteobacterium, reclassification of Oceanicola flagellatus as Pseudooceanicola flagellatus comb. nov. and emended description of the genus Pseudooceanicola.</title>
        <authorList>
            <person name="Huang M.-M."/>
            <person name="Guo L.-L."/>
            <person name="Wu Y.-H."/>
            <person name="Lai Q.-L."/>
            <person name="Shao Z.-Z."/>
            <person name="Wang C.-S."/>
            <person name="Wu M."/>
            <person name="Xu X.-W."/>
        </authorList>
    </citation>
    <scope>NUCLEOTIDE SEQUENCE [LARGE SCALE GENOMIC DNA]</scope>
    <source>
        <strain evidence="1 2">157</strain>
    </source>
</reference>
<dbReference type="RefSeq" id="WP_100162098.1">
    <property type="nucleotide sequence ID" value="NZ_PGTB01000021.1"/>
</dbReference>
<sequence length="139" mass="15719">MSVDFRILPRRGLVYIRYDGLATVRDSLAAFDRYARHPDCRPGQKQLVDLSRITAYDRDFPKLFELQARKADVFMAEGAQTLVMYYAPTKITQEIAHLVERSWEPFPAVVALVQANEADALALLGQKETSFEELLAAAV</sequence>
<organism evidence="1 2">
    <name type="scientific">Pseudooceanicola lipolyticus</name>
    <dbReference type="NCBI Taxonomy" id="2029104"/>
    <lineage>
        <taxon>Bacteria</taxon>
        <taxon>Pseudomonadati</taxon>
        <taxon>Pseudomonadota</taxon>
        <taxon>Alphaproteobacteria</taxon>
        <taxon>Rhodobacterales</taxon>
        <taxon>Paracoccaceae</taxon>
        <taxon>Pseudooceanicola</taxon>
    </lineage>
</organism>
<proteinExistence type="predicted"/>
<name>A0A2M8J2Z7_9RHOB</name>
<evidence type="ECO:0008006" key="3">
    <source>
        <dbReference type="Google" id="ProtNLM"/>
    </source>
</evidence>
<dbReference type="AlphaFoldDB" id="A0A2M8J2Z7"/>
<dbReference type="EMBL" id="PGTB01000021">
    <property type="protein sequence ID" value="PJE37152.1"/>
    <property type="molecule type" value="Genomic_DNA"/>
</dbReference>
<protein>
    <recommendedName>
        <fullName evidence="3">STAS/SEC14 domain-containing protein</fullName>
    </recommendedName>
</protein>
<comment type="caution">
    <text evidence="1">The sequence shown here is derived from an EMBL/GenBank/DDBJ whole genome shotgun (WGS) entry which is preliminary data.</text>
</comment>
<evidence type="ECO:0000313" key="1">
    <source>
        <dbReference type="EMBL" id="PJE37152.1"/>
    </source>
</evidence>
<dbReference type="OrthoDB" id="7877306at2"/>
<gene>
    <name evidence="1" type="ORF">CVM52_08495</name>
</gene>
<keyword evidence="2" id="KW-1185">Reference proteome</keyword>
<dbReference type="Proteomes" id="UP000231553">
    <property type="component" value="Unassembled WGS sequence"/>
</dbReference>
<accession>A0A2M8J2Z7</accession>